<dbReference type="InterPro" id="IPR035230">
    <property type="entry name" value="CnrY"/>
</dbReference>
<comment type="caution">
    <text evidence="2">The sequence shown here is derived from an EMBL/GenBank/DDBJ whole genome shotgun (WGS) entry which is preliminary data.</text>
</comment>
<evidence type="ECO:0000313" key="2">
    <source>
        <dbReference type="EMBL" id="MBB3105081.1"/>
    </source>
</evidence>
<accession>A0A839T6G8</accession>
<dbReference type="RefSeq" id="WP_183167925.1">
    <property type="nucleotide sequence ID" value="NZ_JACHXI010000024.1"/>
</dbReference>
<protein>
    <submittedName>
        <fullName evidence="2">Uncharacterized protein</fullName>
    </submittedName>
</protein>
<evidence type="ECO:0000313" key="3">
    <source>
        <dbReference type="Proteomes" id="UP000549250"/>
    </source>
</evidence>
<dbReference type="AlphaFoldDB" id="A0A839T6G8"/>
<evidence type="ECO:0000256" key="1">
    <source>
        <dbReference type="SAM" id="Phobius"/>
    </source>
</evidence>
<dbReference type="NCBIfam" id="NF033790">
    <property type="entry name" value="CnrY_NccY_antiS"/>
    <property type="match status" value="1"/>
</dbReference>
<gene>
    <name evidence="2" type="ORF">FHR87_003515</name>
</gene>
<keyword evidence="1" id="KW-1133">Transmembrane helix</keyword>
<sequence>MANLDDWLVKAAQLTNVEPSQASLEKLEQRLATEPSPRIFAARREFRRTLLCTTVAALLGFTGSGALVNAALAPFTPTWLSAPSAISPSVLLVGR</sequence>
<name>A0A839T6G8_AZOMA</name>
<feature type="transmembrane region" description="Helical" evidence="1">
    <location>
        <begin position="50"/>
        <end position="72"/>
    </location>
</feature>
<dbReference type="Proteomes" id="UP000549250">
    <property type="component" value="Unassembled WGS sequence"/>
</dbReference>
<keyword evidence="1" id="KW-0472">Membrane</keyword>
<organism evidence="2 3">
    <name type="scientific">Azomonas macrocytogenes</name>
    <name type="common">Azotobacter macrocytogenes</name>
    <dbReference type="NCBI Taxonomy" id="69962"/>
    <lineage>
        <taxon>Bacteria</taxon>
        <taxon>Pseudomonadati</taxon>
        <taxon>Pseudomonadota</taxon>
        <taxon>Gammaproteobacteria</taxon>
        <taxon>Pseudomonadales</taxon>
        <taxon>Pseudomonadaceae</taxon>
        <taxon>Azomonas</taxon>
    </lineage>
</organism>
<keyword evidence="1" id="KW-0812">Transmembrane</keyword>
<dbReference type="Pfam" id="PF17524">
    <property type="entry name" value="CnrY"/>
    <property type="match status" value="1"/>
</dbReference>
<reference evidence="2 3" key="1">
    <citation type="submission" date="2020-08" db="EMBL/GenBank/DDBJ databases">
        <title>Genomic Encyclopedia of Type Strains, Phase III (KMG-III): the genomes of soil and plant-associated and newly described type strains.</title>
        <authorList>
            <person name="Whitman W."/>
        </authorList>
    </citation>
    <scope>NUCLEOTIDE SEQUENCE [LARGE SCALE GENOMIC DNA]</scope>
    <source>
        <strain evidence="2 3">CECT 4462</strain>
    </source>
</reference>
<keyword evidence="3" id="KW-1185">Reference proteome</keyword>
<dbReference type="EMBL" id="JACHXI010000024">
    <property type="protein sequence ID" value="MBB3105081.1"/>
    <property type="molecule type" value="Genomic_DNA"/>
</dbReference>
<proteinExistence type="predicted"/>